<reference evidence="1 2" key="1">
    <citation type="submission" date="2020-06" db="EMBL/GenBank/DDBJ databases">
        <title>Actinomadura xiongansis sp. nov., isolated from soil of Baiyangdian.</title>
        <authorList>
            <person name="Zhang X."/>
        </authorList>
    </citation>
    <scope>NUCLEOTIDE SEQUENCE [LARGE SCALE GENOMIC DNA]</scope>
    <source>
        <strain evidence="1 2">HBUM206468</strain>
    </source>
</reference>
<protein>
    <recommendedName>
        <fullName evidence="3">Glycosyl transferase family 8</fullName>
    </recommendedName>
</protein>
<organism evidence="1 2">
    <name type="scientific">Actinomadura alba</name>
    <dbReference type="NCBI Taxonomy" id="406431"/>
    <lineage>
        <taxon>Bacteria</taxon>
        <taxon>Bacillati</taxon>
        <taxon>Actinomycetota</taxon>
        <taxon>Actinomycetes</taxon>
        <taxon>Streptosporangiales</taxon>
        <taxon>Thermomonosporaceae</taxon>
        <taxon>Actinomadura</taxon>
    </lineage>
</organism>
<dbReference type="EMBL" id="JABVEC010000003">
    <property type="protein sequence ID" value="MBC6465072.1"/>
    <property type="molecule type" value="Genomic_DNA"/>
</dbReference>
<accession>A0ABR7LKR3</accession>
<comment type="caution">
    <text evidence="1">The sequence shown here is derived from an EMBL/GenBank/DDBJ whole genome shotgun (WGS) entry which is preliminary data.</text>
</comment>
<name>A0ABR7LKR3_9ACTN</name>
<keyword evidence="2" id="KW-1185">Reference proteome</keyword>
<evidence type="ECO:0008006" key="3">
    <source>
        <dbReference type="Google" id="ProtNLM"/>
    </source>
</evidence>
<proteinExistence type="predicted"/>
<evidence type="ECO:0000313" key="1">
    <source>
        <dbReference type="EMBL" id="MBC6465072.1"/>
    </source>
</evidence>
<evidence type="ECO:0000313" key="2">
    <source>
        <dbReference type="Proteomes" id="UP000805614"/>
    </source>
</evidence>
<dbReference type="Pfam" id="PF20102">
    <property type="entry name" value="DUF6492"/>
    <property type="match status" value="1"/>
</dbReference>
<sequence length="328" mass="36655">MTLMTADVSLPELDVVIPVAPKDAQGVRFCLDSVLRHCRNPIRAVHIVSRFPVRVPDERVRWLDESMVVPGIGDIETALRTAGSPHSNASWYFQQLLKLRCFDLLGADAPDHVLVVDADIAFVADVSFVEHEGGVWLPMGYPLRWTIGRLTAAPRQHSALSAAARLVPGWHPVDRFSGMQHHMVFDRKVLAELMRRVEDAHGMPFWRAFLTTIESSKWTGASEYVLYRHFACWLFPERVAMRHVSAAEVIQAAAPGGFALADVLGAPRTVDVQLVGCHRFLDYADRIATMDYISEDLRRELRPGMPLKLCLVQGELSIAHALDPLTLP</sequence>
<dbReference type="InterPro" id="IPR045499">
    <property type="entry name" value="DUF6492"/>
</dbReference>
<dbReference type="RefSeq" id="WP_187242089.1">
    <property type="nucleotide sequence ID" value="NZ_BAAAOK010000017.1"/>
</dbReference>
<gene>
    <name evidence="1" type="ORF">HKK74_06135</name>
</gene>
<dbReference type="Proteomes" id="UP000805614">
    <property type="component" value="Unassembled WGS sequence"/>
</dbReference>